<dbReference type="CDD" id="cd09272">
    <property type="entry name" value="RNase_HI_RT_Ty1"/>
    <property type="match status" value="1"/>
</dbReference>
<keyword evidence="5" id="KW-1185">Reference proteome</keyword>
<dbReference type="GO" id="GO:0003676">
    <property type="term" value="F:nucleic acid binding"/>
    <property type="evidence" value="ECO:0007669"/>
    <property type="project" value="InterPro"/>
</dbReference>
<proteinExistence type="predicted"/>
<feature type="domain" description="Reverse transcriptase Ty1/copia-type" evidence="2">
    <location>
        <begin position="460"/>
        <end position="587"/>
    </location>
</feature>
<reference evidence="4 5" key="1">
    <citation type="journal article" date="2021" name="bioRxiv">
        <title>The Gossypium anomalum genome as a resource for cotton improvement and evolutionary analysis of hybrid incompatibility.</title>
        <authorList>
            <person name="Grover C.E."/>
            <person name="Yuan D."/>
            <person name="Arick M.A."/>
            <person name="Miller E.R."/>
            <person name="Hu G."/>
            <person name="Peterson D.G."/>
            <person name="Wendel J.F."/>
            <person name="Udall J.A."/>
        </authorList>
    </citation>
    <scope>NUCLEOTIDE SEQUENCE [LARGE SCALE GENOMIC DNA]</scope>
    <source>
        <strain evidence="4">JFW-Udall</strain>
        <tissue evidence="4">Leaf</tissue>
    </source>
</reference>
<dbReference type="OrthoDB" id="1737296at2759"/>
<dbReference type="InterPro" id="IPR013103">
    <property type="entry name" value="RVT_2"/>
</dbReference>
<comment type="caution">
    <text evidence="4">The sequence shown here is derived from an EMBL/GenBank/DDBJ whole genome shotgun (WGS) entry which is preliminary data.</text>
</comment>
<sequence length="781" mass="86987">MATLIDVSPYTRTGQVSMGNGESVSIDNVGSSNILAGFQFLRLRDVLHVPTDIQPRKTLLMRHMHDGLYCFDFSRAGSCEVGFGYSLGSPPMGGEFRALSTELARLGVQHQVTCPYTSEQNGIVERRHRHIVEMGLTLLAKNFSPYEKLYKVQPDYARLRVFGSACFPHLRPFQQHKLQFRSSKCVFLGFGSHQKGYRCLAVDGRVYISRHVLFDELEFPFQTGFSCSQGVGPVQFSHQHSHVPVVTMASSDSRTVVPGPSPVSSSSPSILRSSSMISSPGAVSVEVTVPASRVQSPSSDVPHAVNVRPSSPTNCHPMQTRSKSGAFKPRVFSSILDEKEPSIIAEAFQSSAWTDAAKAEYGALISNHTWDLVPLPAGRRAVGCKWIFKIKRNAGGSVARYKGRLVIKGYLQEDEVNFYETFSPVVKPTTVRVMLALAISRGWSLRQVDVNNAFLNGDLLRKPLYGLKQAPRAWFHKLKEFLLNTHFVASKADSSLFIRQTGTQFLYVLVYVDDIIVMGTDSGEIEDFVKALHDTFSLKDLGQLSYFLGIQVTRTSHGFFLSQKKYILDLLQCASMAKSKPSPTPMVTSCKLSAHEGTPVEDERLPLDTHYKAVKSILRYLRGTLDFGLYFSRTSKLLLEGYPDASWALDADDRRSTSGFSEAEYRSLAQVTAKMVWVKSLLSKLGIPVTHKALLWCNSSVAVAVANNLVMHSKFKHVELDLFFVRERVANGSFQVGHISGQDQVADILTKPLSVGLFDRFWFCPKKKEVYQEEEVDRGML</sequence>
<dbReference type="InterPro" id="IPR012337">
    <property type="entry name" value="RNaseH-like_sf"/>
</dbReference>
<evidence type="ECO:0000313" key="4">
    <source>
        <dbReference type="EMBL" id="KAG8501162.1"/>
    </source>
</evidence>
<dbReference type="PANTHER" id="PTHR11439:SF467">
    <property type="entry name" value="INTEGRASE CATALYTIC DOMAIN-CONTAINING PROTEIN"/>
    <property type="match status" value="1"/>
</dbReference>
<dbReference type="Proteomes" id="UP000701853">
    <property type="component" value="Chromosome 2"/>
</dbReference>
<evidence type="ECO:0000259" key="2">
    <source>
        <dbReference type="Pfam" id="PF07727"/>
    </source>
</evidence>
<evidence type="ECO:0000313" key="5">
    <source>
        <dbReference type="Proteomes" id="UP000701853"/>
    </source>
</evidence>
<dbReference type="InterPro" id="IPR043502">
    <property type="entry name" value="DNA/RNA_pol_sf"/>
</dbReference>
<feature type="domain" description="Reverse transcriptase Ty1/copia-type" evidence="2">
    <location>
        <begin position="367"/>
        <end position="459"/>
    </location>
</feature>
<dbReference type="InterPro" id="IPR036397">
    <property type="entry name" value="RNaseH_sf"/>
</dbReference>
<dbReference type="Pfam" id="PF07727">
    <property type="entry name" value="RVT_2"/>
    <property type="match status" value="2"/>
</dbReference>
<feature type="region of interest" description="Disordered" evidence="1">
    <location>
        <begin position="294"/>
        <end position="323"/>
    </location>
</feature>
<protein>
    <recommendedName>
        <fullName evidence="6">Integrase catalytic domain-containing protein</fullName>
    </recommendedName>
</protein>
<evidence type="ECO:0000259" key="3">
    <source>
        <dbReference type="Pfam" id="PF25597"/>
    </source>
</evidence>
<dbReference type="AlphaFoldDB" id="A0A8J5ZL86"/>
<accession>A0A8J5ZL86</accession>
<dbReference type="EMBL" id="JAHUZN010000002">
    <property type="protein sequence ID" value="KAG8501162.1"/>
    <property type="molecule type" value="Genomic_DNA"/>
</dbReference>
<evidence type="ECO:0000256" key="1">
    <source>
        <dbReference type="SAM" id="MobiDB-lite"/>
    </source>
</evidence>
<feature type="region of interest" description="Disordered" evidence="1">
    <location>
        <begin position="253"/>
        <end position="272"/>
    </location>
</feature>
<feature type="domain" description="Retroviral polymerase SH3-like" evidence="3">
    <location>
        <begin position="164"/>
        <end position="223"/>
    </location>
</feature>
<gene>
    <name evidence="4" type="ORF">CXB51_003279</name>
</gene>
<organism evidence="4 5">
    <name type="scientific">Gossypium anomalum</name>
    <dbReference type="NCBI Taxonomy" id="47600"/>
    <lineage>
        <taxon>Eukaryota</taxon>
        <taxon>Viridiplantae</taxon>
        <taxon>Streptophyta</taxon>
        <taxon>Embryophyta</taxon>
        <taxon>Tracheophyta</taxon>
        <taxon>Spermatophyta</taxon>
        <taxon>Magnoliopsida</taxon>
        <taxon>eudicotyledons</taxon>
        <taxon>Gunneridae</taxon>
        <taxon>Pentapetalae</taxon>
        <taxon>rosids</taxon>
        <taxon>malvids</taxon>
        <taxon>Malvales</taxon>
        <taxon>Malvaceae</taxon>
        <taxon>Malvoideae</taxon>
        <taxon>Gossypium</taxon>
    </lineage>
</organism>
<dbReference type="PANTHER" id="PTHR11439">
    <property type="entry name" value="GAG-POL-RELATED RETROTRANSPOSON"/>
    <property type="match status" value="1"/>
</dbReference>
<dbReference type="SUPFAM" id="SSF53098">
    <property type="entry name" value="Ribonuclease H-like"/>
    <property type="match status" value="1"/>
</dbReference>
<dbReference type="Pfam" id="PF25597">
    <property type="entry name" value="SH3_retrovirus"/>
    <property type="match status" value="1"/>
</dbReference>
<dbReference type="Gene3D" id="3.30.420.10">
    <property type="entry name" value="Ribonuclease H-like superfamily/Ribonuclease H"/>
    <property type="match status" value="1"/>
</dbReference>
<evidence type="ECO:0008006" key="6">
    <source>
        <dbReference type="Google" id="ProtNLM"/>
    </source>
</evidence>
<dbReference type="InterPro" id="IPR057670">
    <property type="entry name" value="SH3_retrovirus"/>
</dbReference>
<dbReference type="SUPFAM" id="SSF56672">
    <property type="entry name" value="DNA/RNA polymerases"/>
    <property type="match status" value="1"/>
</dbReference>
<feature type="compositionally biased region" description="Polar residues" evidence="1">
    <location>
        <begin position="308"/>
        <end position="323"/>
    </location>
</feature>
<name>A0A8J5ZL86_9ROSI</name>